<evidence type="ECO:0000256" key="4">
    <source>
        <dbReference type="ARBA" id="ARBA00022692"/>
    </source>
</evidence>
<dbReference type="Proteomes" id="UP000276133">
    <property type="component" value="Unassembled WGS sequence"/>
</dbReference>
<keyword evidence="7 9" id="KW-0472">Membrane</keyword>
<evidence type="ECO:0000256" key="10">
    <source>
        <dbReference type="SAM" id="MobiDB-lite"/>
    </source>
</evidence>
<dbReference type="Pfam" id="PF04178">
    <property type="entry name" value="Got1"/>
    <property type="match status" value="1"/>
</dbReference>
<evidence type="ECO:0000313" key="12">
    <source>
        <dbReference type="Proteomes" id="UP000276133"/>
    </source>
</evidence>
<dbReference type="STRING" id="10195.A0A3M7RXP5"/>
<evidence type="ECO:0000256" key="1">
    <source>
        <dbReference type="ARBA" id="ARBA00003566"/>
    </source>
</evidence>
<keyword evidence="4 9" id="KW-0812">Transmembrane</keyword>
<comment type="function">
    <text evidence="1 9">May be involved in fusion of retrograde transport vesicles derived from an endocytic compartment with the Golgi complex.</text>
</comment>
<feature type="region of interest" description="Disordered" evidence="10">
    <location>
        <begin position="1"/>
        <end position="20"/>
    </location>
</feature>
<dbReference type="InterPro" id="IPR011691">
    <property type="entry name" value="Vesicle_transpt_SFT2"/>
</dbReference>
<keyword evidence="5 9" id="KW-0653">Protein transport</keyword>
<sequence length="164" mass="18406">METFKNVFGTGSAEQEQDEETGIMDELWKNSSLSWSTRIKGFVFLFVFGYLISFISTSLLLTIGLVPFAVLYTIGNMCSMLSTLFLMGPVSQLKKMFASTRIIATIIVLISIVCTLLCAFLLKNPLLCILCVLIQFFAMLWYSISYIPFARDAVKKFFGAVLDI</sequence>
<gene>
    <name evidence="11" type="ORF">BpHYR1_020493</name>
</gene>
<evidence type="ECO:0000256" key="3">
    <source>
        <dbReference type="ARBA" id="ARBA00022448"/>
    </source>
</evidence>
<dbReference type="PANTHER" id="PTHR23137">
    <property type="entry name" value="VESICLE TRANSPORT PROTEIN-RELATED"/>
    <property type="match status" value="1"/>
</dbReference>
<name>A0A3M7RXP5_BRAPC</name>
<dbReference type="PANTHER" id="PTHR23137:SF6">
    <property type="entry name" value="VESICLE TRANSPORT PROTEIN"/>
    <property type="match status" value="1"/>
</dbReference>
<dbReference type="GO" id="GO:0016020">
    <property type="term" value="C:membrane"/>
    <property type="evidence" value="ECO:0007669"/>
    <property type="project" value="UniProtKB-SubCell"/>
</dbReference>
<protein>
    <recommendedName>
        <fullName evidence="9">Vesicle transport protein</fullName>
    </recommendedName>
</protein>
<dbReference type="OrthoDB" id="73614at2759"/>
<dbReference type="GO" id="GO:0016192">
    <property type="term" value="P:vesicle-mediated transport"/>
    <property type="evidence" value="ECO:0007669"/>
    <property type="project" value="InterPro"/>
</dbReference>
<dbReference type="InterPro" id="IPR007305">
    <property type="entry name" value="Vesicle_transpt_Got1/SFT2"/>
</dbReference>
<comment type="caution">
    <text evidence="11">The sequence shown here is derived from an EMBL/GenBank/DDBJ whole genome shotgun (WGS) entry which is preliminary data.</text>
</comment>
<feature type="transmembrane region" description="Helical" evidence="9">
    <location>
        <begin position="42"/>
        <end position="63"/>
    </location>
</feature>
<accession>A0A3M7RXP5</accession>
<organism evidence="11 12">
    <name type="scientific">Brachionus plicatilis</name>
    <name type="common">Marine rotifer</name>
    <name type="synonym">Brachionus muelleri</name>
    <dbReference type="NCBI Taxonomy" id="10195"/>
    <lineage>
        <taxon>Eukaryota</taxon>
        <taxon>Metazoa</taxon>
        <taxon>Spiralia</taxon>
        <taxon>Gnathifera</taxon>
        <taxon>Rotifera</taxon>
        <taxon>Eurotatoria</taxon>
        <taxon>Monogononta</taxon>
        <taxon>Pseudotrocha</taxon>
        <taxon>Ploima</taxon>
        <taxon>Brachionidae</taxon>
        <taxon>Brachionus</taxon>
    </lineage>
</organism>
<feature type="transmembrane region" description="Helical" evidence="9">
    <location>
        <begin position="102"/>
        <end position="122"/>
    </location>
</feature>
<keyword evidence="6 9" id="KW-1133">Transmembrane helix</keyword>
<reference evidence="11 12" key="1">
    <citation type="journal article" date="2018" name="Sci. Rep.">
        <title>Genomic signatures of local adaptation to the degree of environmental predictability in rotifers.</title>
        <authorList>
            <person name="Franch-Gras L."/>
            <person name="Hahn C."/>
            <person name="Garcia-Roger E.M."/>
            <person name="Carmona M.J."/>
            <person name="Serra M."/>
            <person name="Gomez A."/>
        </authorList>
    </citation>
    <scope>NUCLEOTIDE SEQUENCE [LARGE SCALE GENOMIC DNA]</scope>
    <source>
        <strain evidence="11">HYR1</strain>
    </source>
</reference>
<feature type="transmembrane region" description="Helical" evidence="9">
    <location>
        <begin position="69"/>
        <end position="90"/>
    </location>
</feature>
<dbReference type="AlphaFoldDB" id="A0A3M7RXP5"/>
<evidence type="ECO:0000256" key="9">
    <source>
        <dbReference type="RuleBase" id="RU363111"/>
    </source>
</evidence>
<evidence type="ECO:0000256" key="8">
    <source>
        <dbReference type="ARBA" id="ARBA00025800"/>
    </source>
</evidence>
<keyword evidence="12" id="KW-1185">Reference proteome</keyword>
<evidence type="ECO:0000256" key="2">
    <source>
        <dbReference type="ARBA" id="ARBA00004141"/>
    </source>
</evidence>
<dbReference type="GO" id="GO:0005737">
    <property type="term" value="C:cytoplasm"/>
    <property type="evidence" value="ECO:0007669"/>
    <property type="project" value="UniProtKB-ARBA"/>
</dbReference>
<comment type="similarity">
    <text evidence="8 9">Belongs to the SFT2 family.</text>
</comment>
<comment type="subcellular location">
    <subcellularLocation>
        <location evidence="2 9">Membrane</location>
        <topology evidence="2 9">Multi-pass membrane protein</topology>
    </subcellularLocation>
</comment>
<evidence type="ECO:0000256" key="6">
    <source>
        <dbReference type="ARBA" id="ARBA00022989"/>
    </source>
</evidence>
<evidence type="ECO:0000256" key="7">
    <source>
        <dbReference type="ARBA" id="ARBA00023136"/>
    </source>
</evidence>
<proteinExistence type="inferred from homology"/>
<evidence type="ECO:0000256" key="5">
    <source>
        <dbReference type="ARBA" id="ARBA00022927"/>
    </source>
</evidence>
<feature type="transmembrane region" description="Helical" evidence="9">
    <location>
        <begin position="128"/>
        <end position="149"/>
    </location>
</feature>
<dbReference type="EMBL" id="REGN01002434">
    <property type="protein sequence ID" value="RNA28115.1"/>
    <property type="molecule type" value="Genomic_DNA"/>
</dbReference>
<dbReference type="GO" id="GO:0015031">
    <property type="term" value="P:protein transport"/>
    <property type="evidence" value="ECO:0007669"/>
    <property type="project" value="UniProtKB-KW"/>
</dbReference>
<dbReference type="GO" id="GO:0012505">
    <property type="term" value="C:endomembrane system"/>
    <property type="evidence" value="ECO:0007669"/>
    <property type="project" value="UniProtKB-ARBA"/>
</dbReference>
<keyword evidence="3 9" id="KW-0813">Transport</keyword>
<evidence type="ECO:0000313" key="11">
    <source>
        <dbReference type="EMBL" id="RNA28115.1"/>
    </source>
</evidence>